<organism evidence="2 4">
    <name type="scientific">Neoehrlichia mikurensis</name>
    <dbReference type="NCBI Taxonomy" id="89586"/>
    <lineage>
        <taxon>Bacteria</taxon>
        <taxon>Pseudomonadati</taxon>
        <taxon>Pseudomonadota</taxon>
        <taxon>Alphaproteobacteria</taxon>
        <taxon>Rickettsiales</taxon>
        <taxon>Anaplasmataceae</taxon>
        <taxon>Candidatus Neoehrlichia</taxon>
    </lineage>
</organism>
<dbReference type="EMBL" id="CP089285">
    <property type="protein sequence ID" value="UTO56001.1"/>
    <property type="molecule type" value="Genomic_DNA"/>
</dbReference>
<keyword evidence="5" id="KW-1185">Reference proteome</keyword>
<dbReference type="Proteomes" id="UP001059985">
    <property type="component" value="Chromosome"/>
</dbReference>
<dbReference type="Proteomes" id="UP001059822">
    <property type="component" value="Chromosome"/>
</dbReference>
<name>A0A9Q9F3A8_9RICK</name>
<feature type="domain" description="AsmA" evidence="1">
    <location>
        <begin position="606"/>
        <end position="797"/>
    </location>
</feature>
<evidence type="ECO:0000313" key="3">
    <source>
        <dbReference type="EMBL" id="UTO56001.1"/>
    </source>
</evidence>
<dbReference type="GO" id="GO:0005886">
    <property type="term" value="C:plasma membrane"/>
    <property type="evidence" value="ECO:0007669"/>
    <property type="project" value="TreeGrafter"/>
</dbReference>
<gene>
    <name evidence="3" type="ORF">LUA81_02580</name>
    <name evidence="2" type="ORF">LUA82_02600</name>
</gene>
<dbReference type="RefSeq" id="WP_218194333.1">
    <property type="nucleotide sequence ID" value="NZ_CP054597.1"/>
</dbReference>
<accession>A0A9Q9F3A8</accession>
<proteinExistence type="predicted"/>
<evidence type="ECO:0000313" key="2">
    <source>
        <dbReference type="EMBL" id="UTO55082.1"/>
    </source>
</evidence>
<dbReference type="InterPro" id="IPR007844">
    <property type="entry name" value="AsmA"/>
</dbReference>
<sequence>MKFVVYFCCTVLIIVLGLLVLPSVIDWNVRYGPYIFKQLNTINKNVKVVGEISGSFIFPKIIIRNLYMESESDLSEKVIVSVDKLELGISFMSLISLAPKIKFIKAYGLKSTVDGLISAMMLKEQNDIQFISITDSVINIVTDNSSSRTKAVTIYDGTVKSSKGRVTANALLHIGRNKYQLTSSMNMNKKGNVSKASLAIESQVTKLKLLSNDTGDVDKFSGVLTIESSNFAELINDISEINKTSMFPFITSQENFSLYANVSVGDSKLNFSNIKISSKSVEGNADVQCNNYSSCVTNINFTKINIDSLISGNSEIDYEYEKSSRALDYFSIFVSDTFQVKVNLAVKDLKFNDKMVHDLLMNIIILNGKISVERLQAKLPGINNMLYIQGDAVNSNVVSKFHGIIKVYGDDLDVLVKWLMPVDMYGEYKSNKFILNSNLYIAPRIFSFTNIKFVTNNVGSIQGDFRIKYDRNKGNFIGNINVKDFNCNYYKLTKKVNFEEDVMSFKWLKKLGYRVKINFQLSDILLNESIIKKLSFFANIASKKMSIERIQFADEYGSNLQGFMRAIISSHDVRPKILLRLRGEKYDSNFIKLPKIINTLVDNDKKVQQMKWSNNRIRFFGLGNSDGNIDINIQKVIFKKSIINDFQFSSDIRDGLMSIKKLKFVIDEGSVEFNGNVGMGDIPSLSAVLSISNIQLQHIARGLNITGVQGNVSISGSVKTQGNNLVEWMNALDGKVEFAARGVDISDINFNLFIKNLFMARSKSDIASLVKVSLYSDSTLFSMINGKSDIKKGTASSSIEFKIDNAVGVMSANFSFVNFSIVSLCKFFFIPSGALSSVSIDMDLQGYIWQPKMTFNIDSLYDLAHKYAS</sequence>
<evidence type="ECO:0000259" key="1">
    <source>
        <dbReference type="Pfam" id="PF05170"/>
    </source>
</evidence>
<dbReference type="PANTHER" id="PTHR30441:SF8">
    <property type="entry name" value="DUF748 DOMAIN-CONTAINING PROTEIN"/>
    <property type="match status" value="1"/>
</dbReference>
<dbReference type="GO" id="GO:0090313">
    <property type="term" value="P:regulation of protein targeting to membrane"/>
    <property type="evidence" value="ECO:0007669"/>
    <property type="project" value="TreeGrafter"/>
</dbReference>
<dbReference type="AlphaFoldDB" id="A0A9Q9F3A8"/>
<dbReference type="EMBL" id="CP089286">
    <property type="protein sequence ID" value="UTO55082.1"/>
    <property type="molecule type" value="Genomic_DNA"/>
</dbReference>
<dbReference type="PANTHER" id="PTHR30441">
    <property type="entry name" value="DUF748 DOMAIN-CONTAINING PROTEIN"/>
    <property type="match status" value="1"/>
</dbReference>
<protein>
    <submittedName>
        <fullName evidence="2">AsmA family protein</fullName>
    </submittedName>
</protein>
<reference evidence="2" key="1">
    <citation type="journal article" date="2022" name="Microorganisms">
        <title>Assembly and Comparison of Ca. Neoehrlichia mikurensis Genomes.</title>
        <authorList>
            <person name="Azagi T."/>
            <person name="Dirks R.P."/>
            <person name="Yebra-Pimentel E.S."/>
            <person name="Schaap P.J."/>
            <person name="Koehorst J.J."/>
            <person name="Esser H.J."/>
            <person name="Sprong H."/>
        </authorList>
    </citation>
    <scope>NUCLEOTIDE SEQUENCE</scope>
    <source>
        <strain evidence="3">18-2804</strain>
        <strain evidence="2">18-2837</strain>
    </source>
</reference>
<dbReference type="Pfam" id="PF05170">
    <property type="entry name" value="AsmA"/>
    <property type="match status" value="1"/>
</dbReference>
<evidence type="ECO:0000313" key="4">
    <source>
        <dbReference type="Proteomes" id="UP001059822"/>
    </source>
</evidence>
<dbReference type="InterPro" id="IPR052894">
    <property type="entry name" value="AsmA-related"/>
</dbReference>
<evidence type="ECO:0000313" key="5">
    <source>
        <dbReference type="Proteomes" id="UP001059985"/>
    </source>
</evidence>